<dbReference type="SUPFAM" id="SSF48452">
    <property type="entry name" value="TPR-like"/>
    <property type="match status" value="1"/>
</dbReference>
<evidence type="ECO:0000256" key="1">
    <source>
        <dbReference type="ARBA" id="ARBA00022737"/>
    </source>
</evidence>
<gene>
    <name evidence="4" type="ORF">IOQ59_12905</name>
</gene>
<name>A0A8J7FAT7_9GAMM</name>
<feature type="repeat" description="TPR" evidence="3">
    <location>
        <begin position="64"/>
        <end position="97"/>
    </location>
</feature>
<reference evidence="4" key="1">
    <citation type="submission" date="2020-10" db="EMBL/GenBank/DDBJ databases">
        <title>Bacterium isolated from coastal waters sediment.</title>
        <authorList>
            <person name="Chen R.-J."/>
            <person name="Lu D.-C."/>
            <person name="Zhu K.-L."/>
            <person name="Du Z.-J."/>
        </authorList>
    </citation>
    <scope>NUCLEOTIDE SEQUENCE</scope>
    <source>
        <strain evidence="4">N1Y112</strain>
    </source>
</reference>
<evidence type="ECO:0000313" key="4">
    <source>
        <dbReference type="EMBL" id="MBE9398155.1"/>
    </source>
</evidence>
<dbReference type="InterPro" id="IPR011990">
    <property type="entry name" value="TPR-like_helical_dom_sf"/>
</dbReference>
<dbReference type="Pfam" id="PF13432">
    <property type="entry name" value="TPR_16"/>
    <property type="match status" value="1"/>
</dbReference>
<organism evidence="4 5">
    <name type="scientific">Pontibacterium sinense</name>
    <dbReference type="NCBI Taxonomy" id="2781979"/>
    <lineage>
        <taxon>Bacteria</taxon>
        <taxon>Pseudomonadati</taxon>
        <taxon>Pseudomonadota</taxon>
        <taxon>Gammaproteobacteria</taxon>
        <taxon>Oceanospirillales</taxon>
        <taxon>Oceanospirillaceae</taxon>
        <taxon>Pontibacterium</taxon>
    </lineage>
</organism>
<sequence>MMTLSIDRVTPRQNQCWRWMLFSMLVGIAGCSATQEVPEKVDENALYEGRSTVTFSNLPVAKTAEEGVELGDQQLRAGEYDKALYMYIQSMELDENNTEALYKIGQIHLERGNTGKAIMAFEGVLARDSNHIYGNESLGVLYLKANRFKEAHSYFNKSIEADRSRLQADNSDQISAGSLTEDEIAAVSKQIEADRESPAHAYNGLGVVADLKGDHDRAQSLYSLSLEINPKAAITLNNRGYSYYLSNQWEKAERSYKAALRLDPKSPQAWRNLGLLYARQENYGSALTAFEQVMEPASAHNDVGYICLLEGKYEKAEFYFDRAMTLSPTYYEKAFENMKLTQRLRESQVTQR</sequence>
<evidence type="ECO:0000256" key="2">
    <source>
        <dbReference type="ARBA" id="ARBA00022803"/>
    </source>
</evidence>
<feature type="repeat" description="TPR" evidence="3">
    <location>
        <begin position="233"/>
        <end position="266"/>
    </location>
</feature>
<dbReference type="PROSITE" id="PS50005">
    <property type="entry name" value="TPR"/>
    <property type="match status" value="6"/>
</dbReference>
<dbReference type="InterPro" id="IPR013105">
    <property type="entry name" value="TPR_2"/>
</dbReference>
<feature type="repeat" description="TPR" evidence="3">
    <location>
        <begin position="297"/>
        <end position="330"/>
    </location>
</feature>
<keyword evidence="1" id="KW-0677">Repeat</keyword>
<comment type="caution">
    <text evidence="4">The sequence shown here is derived from an EMBL/GenBank/DDBJ whole genome shotgun (WGS) entry which is preliminary data.</text>
</comment>
<protein>
    <submittedName>
        <fullName evidence="4">Tetratricopeptide repeat protein</fullName>
    </submittedName>
</protein>
<dbReference type="AlphaFoldDB" id="A0A8J7FAT7"/>
<proteinExistence type="predicted"/>
<evidence type="ECO:0000313" key="5">
    <source>
        <dbReference type="Proteomes" id="UP000640333"/>
    </source>
</evidence>
<keyword evidence="5" id="KW-1185">Reference proteome</keyword>
<dbReference type="Proteomes" id="UP000640333">
    <property type="component" value="Unassembled WGS sequence"/>
</dbReference>
<dbReference type="Gene3D" id="1.25.40.10">
    <property type="entry name" value="Tetratricopeptide repeat domain"/>
    <property type="match status" value="2"/>
</dbReference>
<dbReference type="Pfam" id="PF13414">
    <property type="entry name" value="TPR_11"/>
    <property type="match status" value="1"/>
</dbReference>
<dbReference type="Pfam" id="PF07719">
    <property type="entry name" value="TPR_2"/>
    <property type="match status" value="1"/>
</dbReference>
<dbReference type="InterPro" id="IPR019734">
    <property type="entry name" value="TPR_rpt"/>
</dbReference>
<dbReference type="SMART" id="SM00028">
    <property type="entry name" value="TPR"/>
    <property type="match status" value="7"/>
</dbReference>
<accession>A0A8J7FAT7</accession>
<keyword evidence="2 3" id="KW-0802">TPR repeat</keyword>
<dbReference type="EMBL" id="JADEYS010000012">
    <property type="protein sequence ID" value="MBE9398155.1"/>
    <property type="molecule type" value="Genomic_DNA"/>
</dbReference>
<dbReference type="PANTHER" id="PTHR44186:SF1">
    <property type="entry name" value="BARDET-BIEDL SYNDROME 4 PROTEIN"/>
    <property type="match status" value="1"/>
</dbReference>
<feature type="repeat" description="TPR" evidence="3">
    <location>
        <begin position="199"/>
        <end position="232"/>
    </location>
</feature>
<feature type="repeat" description="TPR" evidence="3">
    <location>
        <begin position="132"/>
        <end position="165"/>
    </location>
</feature>
<dbReference type="Pfam" id="PF13181">
    <property type="entry name" value="TPR_8"/>
    <property type="match status" value="2"/>
</dbReference>
<evidence type="ECO:0000256" key="3">
    <source>
        <dbReference type="PROSITE-ProRule" id="PRU00339"/>
    </source>
</evidence>
<feature type="repeat" description="TPR" evidence="3">
    <location>
        <begin position="98"/>
        <end position="131"/>
    </location>
</feature>
<dbReference type="PANTHER" id="PTHR44186">
    <property type="match status" value="1"/>
</dbReference>
<dbReference type="RefSeq" id="WP_228050880.1">
    <property type="nucleotide sequence ID" value="NZ_JADEYS010000012.1"/>
</dbReference>